<evidence type="ECO:0000256" key="7">
    <source>
        <dbReference type="RuleBase" id="RU363032"/>
    </source>
</evidence>
<dbReference type="InterPro" id="IPR035906">
    <property type="entry name" value="MetI-like_sf"/>
</dbReference>
<dbReference type="RefSeq" id="WP_129520237.1">
    <property type="nucleotide sequence ID" value="NZ_SDPN01000010.1"/>
</dbReference>
<feature type="transmembrane region" description="Helical" evidence="7">
    <location>
        <begin position="172"/>
        <end position="190"/>
    </location>
</feature>
<evidence type="ECO:0000259" key="9">
    <source>
        <dbReference type="PROSITE" id="PS50928"/>
    </source>
</evidence>
<organism evidence="10 11">
    <name type="scientific">Agromyces albus</name>
    <dbReference type="NCBI Taxonomy" id="205332"/>
    <lineage>
        <taxon>Bacteria</taxon>
        <taxon>Bacillati</taxon>
        <taxon>Actinomycetota</taxon>
        <taxon>Actinomycetes</taxon>
        <taxon>Micrococcales</taxon>
        <taxon>Microbacteriaceae</taxon>
        <taxon>Agromyces</taxon>
    </lineage>
</organism>
<evidence type="ECO:0000256" key="2">
    <source>
        <dbReference type="ARBA" id="ARBA00022448"/>
    </source>
</evidence>
<dbReference type="PANTHER" id="PTHR43386">
    <property type="entry name" value="OLIGOPEPTIDE TRANSPORT SYSTEM PERMEASE PROTEIN APPC"/>
    <property type="match status" value="1"/>
</dbReference>
<dbReference type="InterPro" id="IPR050366">
    <property type="entry name" value="BP-dependent_transpt_permease"/>
</dbReference>
<evidence type="ECO:0000256" key="5">
    <source>
        <dbReference type="ARBA" id="ARBA00022989"/>
    </source>
</evidence>
<keyword evidence="6 7" id="KW-0472">Membrane</keyword>
<feature type="compositionally biased region" description="Polar residues" evidence="8">
    <location>
        <begin position="1"/>
        <end position="11"/>
    </location>
</feature>
<dbReference type="CDD" id="cd06261">
    <property type="entry name" value="TM_PBP2"/>
    <property type="match status" value="1"/>
</dbReference>
<keyword evidence="5 7" id="KW-1133">Transmembrane helix</keyword>
<dbReference type="GO" id="GO:0005886">
    <property type="term" value="C:plasma membrane"/>
    <property type="evidence" value="ECO:0007669"/>
    <property type="project" value="UniProtKB-SubCell"/>
</dbReference>
<evidence type="ECO:0000256" key="3">
    <source>
        <dbReference type="ARBA" id="ARBA00022475"/>
    </source>
</evidence>
<dbReference type="SUPFAM" id="SSF161098">
    <property type="entry name" value="MetI-like"/>
    <property type="match status" value="1"/>
</dbReference>
<evidence type="ECO:0000313" key="11">
    <source>
        <dbReference type="Proteomes" id="UP000293865"/>
    </source>
</evidence>
<feature type="transmembrane region" description="Helical" evidence="7">
    <location>
        <begin position="275"/>
        <end position="297"/>
    </location>
</feature>
<dbReference type="EMBL" id="SDPN01000010">
    <property type="protein sequence ID" value="RXZ71691.1"/>
    <property type="molecule type" value="Genomic_DNA"/>
</dbReference>
<feature type="transmembrane region" description="Helical" evidence="7">
    <location>
        <begin position="48"/>
        <end position="68"/>
    </location>
</feature>
<dbReference type="Pfam" id="PF00528">
    <property type="entry name" value="BPD_transp_1"/>
    <property type="match status" value="1"/>
</dbReference>
<dbReference type="PANTHER" id="PTHR43386:SF25">
    <property type="entry name" value="PEPTIDE ABC TRANSPORTER PERMEASE PROTEIN"/>
    <property type="match status" value="1"/>
</dbReference>
<evidence type="ECO:0000256" key="8">
    <source>
        <dbReference type="SAM" id="MobiDB-lite"/>
    </source>
</evidence>
<sequence length="311" mass="31885">MSIVTTTSGEASASAPVTAVPEPDTTRDQGTNPVGSSGRRRRGPNAQLVVGGGLIALIALAALVSLVWTPYDPTHAVAVDRLQSPSLAHPMGTDRYGRDVLSGIMAGAQITLLVGTVSVLIGAAIGVPFGILAGMRPKRLGVLIMSGSDVVMAFPGLLLAIVFGAVFGGGTLSAMIALGIGSAPAFARVARSGTLQVMSMDYIFAARAANRSGLAIALRHVVPNIGGMVIVQCSVNFAIAVLAEAGLSFLGLGTLPPTPSWGRMLLDAQQFLATSAYLAIFPGVAIALAVLGFNLLGDGLRDRFDPKMRNR</sequence>
<feature type="transmembrane region" description="Helical" evidence="7">
    <location>
        <begin position="140"/>
        <end position="166"/>
    </location>
</feature>
<keyword evidence="4 7" id="KW-0812">Transmembrane</keyword>
<reference evidence="10 11" key="1">
    <citation type="submission" date="2019-01" db="EMBL/GenBank/DDBJ databases">
        <title>Agromyces.</title>
        <authorList>
            <person name="Li J."/>
        </authorList>
    </citation>
    <scope>NUCLEOTIDE SEQUENCE [LARGE SCALE GENOMIC DNA]</scope>
    <source>
        <strain evidence="10 11">DSM 15934</strain>
    </source>
</reference>
<feature type="region of interest" description="Disordered" evidence="8">
    <location>
        <begin position="1"/>
        <end position="44"/>
    </location>
</feature>
<keyword evidence="11" id="KW-1185">Reference proteome</keyword>
<proteinExistence type="inferred from homology"/>
<name>A0A4Q2L662_9MICO</name>
<comment type="caution">
    <text evidence="10">The sequence shown here is derived from an EMBL/GenBank/DDBJ whole genome shotgun (WGS) entry which is preliminary data.</text>
</comment>
<dbReference type="Gene3D" id="1.10.3720.10">
    <property type="entry name" value="MetI-like"/>
    <property type="match status" value="1"/>
</dbReference>
<protein>
    <submittedName>
        <fullName evidence="10">ABC transporter permease</fullName>
    </submittedName>
</protein>
<accession>A0A4Q2L662</accession>
<evidence type="ECO:0000256" key="1">
    <source>
        <dbReference type="ARBA" id="ARBA00004651"/>
    </source>
</evidence>
<evidence type="ECO:0000313" key="10">
    <source>
        <dbReference type="EMBL" id="RXZ71691.1"/>
    </source>
</evidence>
<dbReference type="PROSITE" id="PS50928">
    <property type="entry name" value="ABC_TM1"/>
    <property type="match status" value="1"/>
</dbReference>
<keyword evidence="3" id="KW-1003">Cell membrane</keyword>
<dbReference type="OrthoDB" id="9812701at2"/>
<keyword evidence="2 7" id="KW-0813">Transport</keyword>
<feature type="transmembrane region" description="Helical" evidence="7">
    <location>
        <begin position="110"/>
        <end position="133"/>
    </location>
</feature>
<comment type="subcellular location">
    <subcellularLocation>
        <location evidence="1 7">Cell membrane</location>
        <topology evidence="1 7">Multi-pass membrane protein</topology>
    </subcellularLocation>
</comment>
<dbReference type="Proteomes" id="UP000293865">
    <property type="component" value="Unassembled WGS sequence"/>
</dbReference>
<feature type="transmembrane region" description="Helical" evidence="7">
    <location>
        <begin position="235"/>
        <end position="255"/>
    </location>
</feature>
<gene>
    <name evidence="10" type="ORF">ESP51_07280</name>
</gene>
<feature type="domain" description="ABC transmembrane type-1" evidence="9">
    <location>
        <begin position="108"/>
        <end position="297"/>
    </location>
</feature>
<evidence type="ECO:0000256" key="6">
    <source>
        <dbReference type="ARBA" id="ARBA00023136"/>
    </source>
</evidence>
<dbReference type="InterPro" id="IPR000515">
    <property type="entry name" value="MetI-like"/>
</dbReference>
<dbReference type="AlphaFoldDB" id="A0A4Q2L662"/>
<comment type="similarity">
    <text evidence="7">Belongs to the binding-protein-dependent transport system permease family.</text>
</comment>
<evidence type="ECO:0000256" key="4">
    <source>
        <dbReference type="ARBA" id="ARBA00022692"/>
    </source>
</evidence>
<dbReference type="GO" id="GO:0055085">
    <property type="term" value="P:transmembrane transport"/>
    <property type="evidence" value="ECO:0007669"/>
    <property type="project" value="InterPro"/>
</dbReference>